<sequence>MSLLHVLEVNRYLRPVFNCPPCGRDRLMEASAKAMQQTVGKGTTGTYDLWRLLFLI</sequence>
<evidence type="ECO:0000313" key="2">
    <source>
        <dbReference type="Proteomes" id="UP000324222"/>
    </source>
</evidence>
<gene>
    <name evidence="1" type="ORF">E2C01_063963</name>
</gene>
<comment type="caution">
    <text evidence="1">The sequence shown here is derived from an EMBL/GenBank/DDBJ whole genome shotgun (WGS) entry which is preliminary data.</text>
</comment>
<dbReference type="AlphaFoldDB" id="A0A5B7HF25"/>
<name>A0A5B7HF25_PORTR</name>
<organism evidence="1 2">
    <name type="scientific">Portunus trituberculatus</name>
    <name type="common">Swimming crab</name>
    <name type="synonym">Neptunus trituberculatus</name>
    <dbReference type="NCBI Taxonomy" id="210409"/>
    <lineage>
        <taxon>Eukaryota</taxon>
        <taxon>Metazoa</taxon>
        <taxon>Ecdysozoa</taxon>
        <taxon>Arthropoda</taxon>
        <taxon>Crustacea</taxon>
        <taxon>Multicrustacea</taxon>
        <taxon>Malacostraca</taxon>
        <taxon>Eumalacostraca</taxon>
        <taxon>Eucarida</taxon>
        <taxon>Decapoda</taxon>
        <taxon>Pleocyemata</taxon>
        <taxon>Brachyura</taxon>
        <taxon>Eubrachyura</taxon>
        <taxon>Portunoidea</taxon>
        <taxon>Portunidae</taxon>
        <taxon>Portuninae</taxon>
        <taxon>Portunus</taxon>
    </lineage>
</organism>
<reference evidence="1 2" key="1">
    <citation type="submission" date="2019-05" db="EMBL/GenBank/DDBJ databases">
        <title>Another draft genome of Portunus trituberculatus and its Hox gene families provides insights of decapod evolution.</title>
        <authorList>
            <person name="Jeong J.-H."/>
            <person name="Song I."/>
            <person name="Kim S."/>
            <person name="Choi T."/>
            <person name="Kim D."/>
            <person name="Ryu S."/>
            <person name="Kim W."/>
        </authorList>
    </citation>
    <scope>NUCLEOTIDE SEQUENCE [LARGE SCALE GENOMIC DNA]</scope>
    <source>
        <tissue evidence="1">Muscle</tissue>
    </source>
</reference>
<accession>A0A5B7HF25</accession>
<protein>
    <submittedName>
        <fullName evidence="1">Uncharacterized protein</fullName>
    </submittedName>
</protein>
<keyword evidence="2" id="KW-1185">Reference proteome</keyword>
<proteinExistence type="predicted"/>
<dbReference type="Proteomes" id="UP000324222">
    <property type="component" value="Unassembled WGS sequence"/>
</dbReference>
<dbReference type="EMBL" id="VSRR010029901">
    <property type="protein sequence ID" value="MPC69732.1"/>
    <property type="molecule type" value="Genomic_DNA"/>
</dbReference>
<evidence type="ECO:0000313" key="1">
    <source>
        <dbReference type="EMBL" id="MPC69732.1"/>
    </source>
</evidence>